<dbReference type="PATRIC" id="fig|1408103.3.peg.4650"/>
<keyword evidence="2" id="KW-1185">Reference proteome</keyword>
<dbReference type="AlphaFoldDB" id="A0A0M2SN93"/>
<dbReference type="Proteomes" id="UP000034166">
    <property type="component" value="Unassembled WGS sequence"/>
</dbReference>
<reference evidence="1 2" key="1">
    <citation type="submission" date="2015-04" db="EMBL/GenBank/DDBJ databases">
        <title>Taxonomic description and genome sequence of Bacillus campisalis sp. nov., a novel member of the genus Bacillus isolated from solar saltern.</title>
        <authorList>
            <person name="Mathan Kumar R."/>
            <person name="Kaur G."/>
            <person name="Kumar A."/>
            <person name="Singh N.K."/>
            <person name="Kaur N."/>
            <person name="Kumar N."/>
            <person name="Mayilraj S."/>
        </authorList>
    </citation>
    <scope>NUCLEOTIDE SEQUENCE [LARGE SCALE GENOMIC DNA]</scope>
    <source>
        <strain evidence="1 2">SA2-6</strain>
    </source>
</reference>
<evidence type="ECO:0000313" key="1">
    <source>
        <dbReference type="EMBL" id="KKK36119.1"/>
    </source>
</evidence>
<organism evidence="1 2">
    <name type="scientific">Mesobacillus campisalis</name>
    <dbReference type="NCBI Taxonomy" id="1408103"/>
    <lineage>
        <taxon>Bacteria</taxon>
        <taxon>Bacillati</taxon>
        <taxon>Bacillota</taxon>
        <taxon>Bacilli</taxon>
        <taxon>Bacillales</taxon>
        <taxon>Bacillaceae</taxon>
        <taxon>Mesobacillus</taxon>
    </lineage>
</organism>
<proteinExistence type="predicted"/>
<comment type="caution">
    <text evidence="1">The sequence shown here is derived from an EMBL/GenBank/DDBJ whole genome shotgun (WGS) entry which is preliminary data.</text>
</comment>
<accession>A0A0M2SN93</accession>
<name>A0A0M2SN93_9BACI</name>
<evidence type="ECO:0000313" key="2">
    <source>
        <dbReference type="Proteomes" id="UP000034166"/>
    </source>
</evidence>
<sequence>MGSLILLLMSLVLAGCGEDSHVKQFYSSGEGKYKIFAAGIEDFEDTQLSSEPYSNKIESVYIAASMEVVERDFEYLDIKESPAFANGCVDPGGINRPFY</sequence>
<protein>
    <submittedName>
        <fullName evidence="1">Uncharacterized protein</fullName>
    </submittedName>
</protein>
<dbReference type="EMBL" id="LAYY01000041">
    <property type="protein sequence ID" value="KKK36119.1"/>
    <property type="molecule type" value="Genomic_DNA"/>
</dbReference>
<gene>
    <name evidence="1" type="ORF">WQ57_21150</name>
</gene>